<sequence length="250" mass="29258">MKIYVLTLENETERQKNVIKEFQKIDVHFNFFKGMDARKLSSDELKKLCVNEAMLAGEIGCAESHLQIMRDFLKTEENSVFIFEDDVQFSKKVNKNVLKEFKKFIDSKNTPSVIILRKRKRLGKEVYRIGNIPVYECYRATGAISYLINRKCAEFLVKNNTPIRFQSDAWSIYAPSKLINLYALNEDLCSEWNGPNGIYKSTVGISAKRACHSSKHKKLKNQFLKEHGYTKFNWIFDSIKSYFYSLKRKL</sequence>
<dbReference type="AlphaFoldDB" id="E4L9S1"/>
<evidence type="ECO:0000259" key="1">
    <source>
        <dbReference type="Pfam" id="PF01755"/>
    </source>
</evidence>
<feature type="domain" description="Glycosyl transferase family 25" evidence="1">
    <location>
        <begin position="2"/>
        <end position="168"/>
    </location>
</feature>
<dbReference type="CDD" id="cd06532">
    <property type="entry name" value="Glyco_transf_25"/>
    <property type="match status" value="1"/>
</dbReference>
<dbReference type="EMBL" id="AENT01000024">
    <property type="protein sequence ID" value="EFR42510.1"/>
    <property type="molecule type" value="Genomic_DNA"/>
</dbReference>
<dbReference type="Pfam" id="PF01755">
    <property type="entry name" value="Glyco_transf_25"/>
    <property type="match status" value="1"/>
</dbReference>
<accession>E4L9S1</accession>
<dbReference type="RefSeq" id="WP_007554783.1">
    <property type="nucleotide sequence ID" value="NZ_AENT01000024.1"/>
</dbReference>
<dbReference type="InterPro" id="IPR002654">
    <property type="entry name" value="Glyco_trans_25"/>
</dbReference>
<reference evidence="2 3" key="1">
    <citation type="submission" date="2010-11" db="EMBL/GenBank/DDBJ databases">
        <authorList>
            <person name="Durkin A.S."/>
            <person name="Madupu R."/>
            <person name="Torralba M."/>
            <person name="Gillis M."/>
            <person name="Methe B."/>
            <person name="Sutton G."/>
            <person name="Nelson K.E."/>
        </authorList>
    </citation>
    <scope>NUCLEOTIDE SEQUENCE [LARGE SCALE GENOMIC DNA]</scope>
    <source>
        <strain evidence="2 3">UPII 345-E</strain>
    </source>
</reference>
<comment type="caution">
    <text evidence="2">The sequence shown here is derived from an EMBL/GenBank/DDBJ whole genome shotgun (WGS) entry which is preliminary data.</text>
</comment>
<dbReference type="eggNOG" id="COG3306">
    <property type="taxonomic scope" value="Bacteria"/>
</dbReference>
<protein>
    <submittedName>
        <fullName evidence="2">LPS glycosyltransferase</fullName>
    </submittedName>
</protein>
<organism evidence="2 3">
    <name type="scientific">Dialister micraerophilus UPII 345-E</name>
    <dbReference type="NCBI Taxonomy" id="910314"/>
    <lineage>
        <taxon>Bacteria</taxon>
        <taxon>Bacillati</taxon>
        <taxon>Bacillota</taxon>
        <taxon>Negativicutes</taxon>
        <taxon>Veillonellales</taxon>
        <taxon>Veillonellaceae</taxon>
        <taxon>Dialister</taxon>
    </lineage>
</organism>
<gene>
    <name evidence="2" type="ORF">HMPREF9220_0502</name>
</gene>
<proteinExistence type="predicted"/>
<evidence type="ECO:0000313" key="2">
    <source>
        <dbReference type="EMBL" id="EFR42510.1"/>
    </source>
</evidence>
<dbReference type="Proteomes" id="UP000004594">
    <property type="component" value="Unassembled WGS sequence"/>
</dbReference>
<dbReference type="GO" id="GO:0016740">
    <property type="term" value="F:transferase activity"/>
    <property type="evidence" value="ECO:0007669"/>
    <property type="project" value="UniProtKB-KW"/>
</dbReference>
<evidence type="ECO:0000313" key="3">
    <source>
        <dbReference type="Proteomes" id="UP000004594"/>
    </source>
</evidence>
<name>E4L9S1_9FIRM</name>
<keyword evidence="2" id="KW-0808">Transferase</keyword>